<accession>A0A1M6W6I1</accession>
<dbReference type="Pfam" id="PF00005">
    <property type="entry name" value="ABC_tran"/>
    <property type="match status" value="1"/>
</dbReference>
<dbReference type="Gene3D" id="3.40.50.300">
    <property type="entry name" value="P-loop containing nucleotide triphosphate hydrolases"/>
    <property type="match status" value="1"/>
</dbReference>
<feature type="domain" description="ABC transmembrane type-1" evidence="10">
    <location>
        <begin position="24"/>
        <end position="306"/>
    </location>
</feature>
<keyword evidence="7 8" id="KW-0472">Membrane</keyword>
<feature type="transmembrane region" description="Helical" evidence="8">
    <location>
        <begin position="148"/>
        <end position="175"/>
    </location>
</feature>
<dbReference type="InterPro" id="IPR003439">
    <property type="entry name" value="ABC_transporter-like_ATP-bd"/>
</dbReference>
<keyword evidence="2" id="KW-0813">Transport</keyword>
<protein>
    <submittedName>
        <fullName evidence="11">ATP-binding cassette, subfamily B</fullName>
    </submittedName>
</protein>
<feature type="transmembrane region" description="Helical" evidence="8">
    <location>
        <begin position="279"/>
        <end position="296"/>
    </location>
</feature>
<dbReference type="EMBL" id="FRAC01000019">
    <property type="protein sequence ID" value="SHK89353.1"/>
    <property type="molecule type" value="Genomic_DNA"/>
</dbReference>
<dbReference type="PROSITE" id="PS00211">
    <property type="entry name" value="ABC_TRANSPORTER_1"/>
    <property type="match status" value="1"/>
</dbReference>
<gene>
    <name evidence="11" type="ORF">SAMN02745136_03603</name>
</gene>
<dbReference type="InterPro" id="IPR036640">
    <property type="entry name" value="ABC1_TM_sf"/>
</dbReference>
<name>A0A1M6W6I1_9FIRM</name>
<dbReference type="GO" id="GO:0034040">
    <property type="term" value="F:ATPase-coupled lipid transmembrane transporter activity"/>
    <property type="evidence" value="ECO:0007669"/>
    <property type="project" value="TreeGrafter"/>
</dbReference>
<keyword evidence="12" id="KW-1185">Reference proteome</keyword>
<organism evidence="11 12">
    <name type="scientific">Anaerocolumna jejuensis DSM 15929</name>
    <dbReference type="NCBI Taxonomy" id="1121322"/>
    <lineage>
        <taxon>Bacteria</taxon>
        <taxon>Bacillati</taxon>
        <taxon>Bacillota</taxon>
        <taxon>Clostridia</taxon>
        <taxon>Lachnospirales</taxon>
        <taxon>Lachnospiraceae</taxon>
        <taxon>Anaerocolumna</taxon>
    </lineage>
</organism>
<proteinExistence type="predicted"/>
<dbReference type="InterPro" id="IPR003593">
    <property type="entry name" value="AAA+_ATPase"/>
</dbReference>
<sequence>MFHTIKRITKWAQEYKKRLYLGYICSFLSAWFVAAPVMLAAWFLEKMTEDYNGTSPLSRAYIWYSAAGMILAIVLRFFFTYWKNRLQESIGYEVAAKQRIEMGDVLKRVSLGFFEEKKTGDILTAVTTELSILELHGMKVIDSVVNGYLQVAAMICFVAFVSPAAAAVCLAGVLLSALALHGINRQSAYTAPISHKAKEELSAASLEYIRGLAIVKSFGRAGASFEAFQKAAKDNKDICIRNEYGFVPLNCLHLFFLKGASVALVAVAAFELMAGVLEFPMFLMFCFFSFSIFGGVEDINDAAHILSVIDKVLDKLEAMKKAPFIDESGKNLELQNSEISMEHVSFGYQNREILHDITFRIPEKTTTAIVGPSGSGKSTICSLIARFYDVKSGQIFVGGHDVREFTCDSLLSHISMVFQNVYLFHDTIANNIKFGKEAAEREEIIKAAKKAGCHDFIQLLPQGYDTVLGEGGASLSGGEKQRISIARAILKDAPIIILDEATASVDPENEALIQGAISELTKDKTIIIIAHRLATIEQVDQILVLDNGKLVQKGRHEELIRQEGVYRRFVSVREEAEGWKLV</sequence>
<evidence type="ECO:0000256" key="3">
    <source>
        <dbReference type="ARBA" id="ARBA00022692"/>
    </source>
</evidence>
<dbReference type="FunFam" id="3.40.50.300:FF:000287">
    <property type="entry name" value="Multidrug ABC transporter ATP-binding protein"/>
    <property type="match status" value="1"/>
</dbReference>
<evidence type="ECO:0000256" key="2">
    <source>
        <dbReference type="ARBA" id="ARBA00022448"/>
    </source>
</evidence>
<dbReference type="Gene3D" id="1.20.1560.10">
    <property type="entry name" value="ABC transporter type 1, transmembrane domain"/>
    <property type="match status" value="1"/>
</dbReference>
<dbReference type="GO" id="GO:0140359">
    <property type="term" value="F:ABC-type transporter activity"/>
    <property type="evidence" value="ECO:0007669"/>
    <property type="project" value="InterPro"/>
</dbReference>
<dbReference type="PROSITE" id="PS50929">
    <property type="entry name" value="ABC_TM1F"/>
    <property type="match status" value="1"/>
</dbReference>
<evidence type="ECO:0000313" key="11">
    <source>
        <dbReference type="EMBL" id="SHK89353.1"/>
    </source>
</evidence>
<dbReference type="PANTHER" id="PTHR24221:SF397">
    <property type="entry name" value="ABC TRANSPORTER, ATP-BINDING TRANSMEMBRANE PROTEIN"/>
    <property type="match status" value="1"/>
</dbReference>
<keyword evidence="3 8" id="KW-0812">Transmembrane</keyword>
<evidence type="ECO:0000259" key="10">
    <source>
        <dbReference type="PROSITE" id="PS50929"/>
    </source>
</evidence>
<dbReference type="InterPro" id="IPR011527">
    <property type="entry name" value="ABC1_TM_dom"/>
</dbReference>
<evidence type="ECO:0000256" key="5">
    <source>
        <dbReference type="ARBA" id="ARBA00022840"/>
    </source>
</evidence>
<evidence type="ECO:0000256" key="4">
    <source>
        <dbReference type="ARBA" id="ARBA00022741"/>
    </source>
</evidence>
<dbReference type="GO" id="GO:0005524">
    <property type="term" value="F:ATP binding"/>
    <property type="evidence" value="ECO:0007669"/>
    <property type="project" value="UniProtKB-KW"/>
</dbReference>
<dbReference type="AlphaFoldDB" id="A0A1M6W6I1"/>
<feature type="transmembrane region" description="Helical" evidence="8">
    <location>
        <begin position="20"/>
        <end position="41"/>
    </location>
</feature>
<dbReference type="STRING" id="1121322.SAMN02745136_03603"/>
<evidence type="ECO:0000259" key="9">
    <source>
        <dbReference type="PROSITE" id="PS50893"/>
    </source>
</evidence>
<keyword evidence="5 11" id="KW-0067">ATP-binding</keyword>
<feature type="transmembrane region" description="Helical" evidence="8">
    <location>
        <begin position="252"/>
        <end position="272"/>
    </location>
</feature>
<dbReference type="SUPFAM" id="SSF90123">
    <property type="entry name" value="ABC transporter transmembrane region"/>
    <property type="match status" value="1"/>
</dbReference>
<reference evidence="11 12" key="1">
    <citation type="submission" date="2016-11" db="EMBL/GenBank/DDBJ databases">
        <authorList>
            <person name="Jaros S."/>
            <person name="Januszkiewicz K."/>
            <person name="Wedrychowicz H."/>
        </authorList>
    </citation>
    <scope>NUCLEOTIDE SEQUENCE [LARGE SCALE GENOMIC DNA]</scope>
    <source>
        <strain evidence="11 12">DSM 15929</strain>
    </source>
</reference>
<keyword evidence="6 8" id="KW-1133">Transmembrane helix</keyword>
<dbReference type="RefSeq" id="WP_073278233.1">
    <property type="nucleotide sequence ID" value="NZ_FRAC01000019.1"/>
</dbReference>
<dbReference type="GO" id="GO:0005886">
    <property type="term" value="C:plasma membrane"/>
    <property type="evidence" value="ECO:0007669"/>
    <property type="project" value="UniProtKB-SubCell"/>
</dbReference>
<keyword evidence="4" id="KW-0547">Nucleotide-binding</keyword>
<evidence type="ECO:0000256" key="1">
    <source>
        <dbReference type="ARBA" id="ARBA00004651"/>
    </source>
</evidence>
<dbReference type="InterPro" id="IPR027417">
    <property type="entry name" value="P-loop_NTPase"/>
</dbReference>
<dbReference type="SUPFAM" id="SSF52540">
    <property type="entry name" value="P-loop containing nucleoside triphosphate hydrolases"/>
    <property type="match status" value="1"/>
</dbReference>
<comment type="subcellular location">
    <subcellularLocation>
        <location evidence="1">Cell membrane</location>
        <topology evidence="1">Multi-pass membrane protein</topology>
    </subcellularLocation>
</comment>
<evidence type="ECO:0000256" key="8">
    <source>
        <dbReference type="SAM" id="Phobius"/>
    </source>
</evidence>
<dbReference type="PROSITE" id="PS50893">
    <property type="entry name" value="ABC_TRANSPORTER_2"/>
    <property type="match status" value="1"/>
</dbReference>
<feature type="domain" description="ABC transporter" evidence="9">
    <location>
        <begin position="339"/>
        <end position="572"/>
    </location>
</feature>
<dbReference type="Pfam" id="PF00664">
    <property type="entry name" value="ABC_membrane"/>
    <property type="match status" value="1"/>
</dbReference>
<evidence type="ECO:0000313" key="12">
    <source>
        <dbReference type="Proteomes" id="UP000184386"/>
    </source>
</evidence>
<feature type="transmembrane region" description="Helical" evidence="8">
    <location>
        <begin position="61"/>
        <end position="79"/>
    </location>
</feature>
<evidence type="ECO:0000256" key="6">
    <source>
        <dbReference type="ARBA" id="ARBA00022989"/>
    </source>
</evidence>
<dbReference type="InterPro" id="IPR017871">
    <property type="entry name" value="ABC_transporter-like_CS"/>
</dbReference>
<dbReference type="Proteomes" id="UP000184386">
    <property type="component" value="Unassembled WGS sequence"/>
</dbReference>
<dbReference type="GO" id="GO:0016887">
    <property type="term" value="F:ATP hydrolysis activity"/>
    <property type="evidence" value="ECO:0007669"/>
    <property type="project" value="InterPro"/>
</dbReference>
<dbReference type="PANTHER" id="PTHR24221">
    <property type="entry name" value="ATP-BINDING CASSETTE SUB-FAMILY B"/>
    <property type="match status" value="1"/>
</dbReference>
<dbReference type="OrthoDB" id="9762778at2"/>
<dbReference type="InterPro" id="IPR039421">
    <property type="entry name" value="Type_1_exporter"/>
</dbReference>
<evidence type="ECO:0000256" key="7">
    <source>
        <dbReference type="ARBA" id="ARBA00023136"/>
    </source>
</evidence>
<dbReference type="SMART" id="SM00382">
    <property type="entry name" value="AAA"/>
    <property type="match status" value="1"/>
</dbReference>